<evidence type="ECO:0000313" key="3">
    <source>
        <dbReference type="EMBL" id="KIY68097.1"/>
    </source>
</evidence>
<dbReference type="Gene3D" id="1.10.245.10">
    <property type="entry name" value="SWIB/MDM2 domain"/>
    <property type="match status" value="1"/>
</dbReference>
<feature type="compositionally biased region" description="Basic residues" evidence="1">
    <location>
        <begin position="129"/>
        <end position="153"/>
    </location>
</feature>
<evidence type="ECO:0000259" key="2">
    <source>
        <dbReference type="PROSITE" id="PS51925"/>
    </source>
</evidence>
<name>A0A0D7BC26_9AGAR</name>
<dbReference type="PROSITE" id="PS51925">
    <property type="entry name" value="SWIB_MDM2"/>
    <property type="match status" value="1"/>
</dbReference>
<accession>A0A0D7BC26</accession>
<protein>
    <submittedName>
        <fullName evidence="3">SWIB-domain-containing protein</fullName>
    </submittedName>
</protein>
<dbReference type="Proteomes" id="UP000054007">
    <property type="component" value="Unassembled WGS sequence"/>
</dbReference>
<dbReference type="InterPro" id="IPR036885">
    <property type="entry name" value="SWIB_MDM2_dom_sf"/>
</dbReference>
<feature type="compositionally biased region" description="Basic and acidic residues" evidence="1">
    <location>
        <begin position="101"/>
        <end position="113"/>
    </location>
</feature>
<dbReference type="SMART" id="SM00151">
    <property type="entry name" value="SWIB"/>
    <property type="match status" value="1"/>
</dbReference>
<dbReference type="OrthoDB" id="10251073at2759"/>
<proteinExistence type="predicted"/>
<dbReference type="InterPro" id="IPR019835">
    <property type="entry name" value="SWIB_domain"/>
</dbReference>
<evidence type="ECO:0000313" key="4">
    <source>
        <dbReference type="Proteomes" id="UP000054007"/>
    </source>
</evidence>
<organism evidence="3 4">
    <name type="scientific">Cylindrobasidium torrendii FP15055 ss-10</name>
    <dbReference type="NCBI Taxonomy" id="1314674"/>
    <lineage>
        <taxon>Eukaryota</taxon>
        <taxon>Fungi</taxon>
        <taxon>Dikarya</taxon>
        <taxon>Basidiomycota</taxon>
        <taxon>Agaricomycotina</taxon>
        <taxon>Agaricomycetes</taxon>
        <taxon>Agaricomycetidae</taxon>
        <taxon>Agaricales</taxon>
        <taxon>Marasmiineae</taxon>
        <taxon>Physalacriaceae</taxon>
        <taxon>Cylindrobasidium</taxon>
    </lineage>
</organism>
<dbReference type="AlphaFoldDB" id="A0A0D7BC26"/>
<dbReference type="Pfam" id="PF02201">
    <property type="entry name" value="SWIB"/>
    <property type="match status" value="1"/>
</dbReference>
<dbReference type="EMBL" id="KN880510">
    <property type="protein sequence ID" value="KIY68097.1"/>
    <property type="molecule type" value="Genomic_DNA"/>
</dbReference>
<feature type="domain" description="DM2" evidence="2">
    <location>
        <begin position="193"/>
        <end position="270"/>
    </location>
</feature>
<dbReference type="PANTHER" id="PTHR13844">
    <property type="entry name" value="SWI/SNF-RELATED MATRIX-ASSOCIATED ACTIN-DEPENDENT REGULATOR OF CHROMATIN SUBFAMILY D"/>
    <property type="match status" value="1"/>
</dbReference>
<feature type="region of interest" description="Disordered" evidence="1">
    <location>
        <begin position="60"/>
        <end position="196"/>
    </location>
</feature>
<sequence>MADTSRIALLVQNILNAPDVDLDQISVKVVREKLPQMDEDITEEWMDENAAEVKAIIKEEFAKFQADQEPEQEEQEEDAEGEDDDDKVEEGPSSPKRRKTSHSDEGKKATKDDGDAEIARQLSSELNARSRRSTAKPATKTRAKKSPTKRGKYKSADTIDSDMDSDVSSSEAPTKKRKRAEPAKKREGGGGGGFSKLMRLSAPLAEIIGCEKESRPQVVKKLWVYIKDKELQNPNNKREILADDKFRAVFSVDKIDMFQMNKKLGAHLYPDEDGS</sequence>
<evidence type="ECO:0000256" key="1">
    <source>
        <dbReference type="SAM" id="MobiDB-lite"/>
    </source>
</evidence>
<keyword evidence="4" id="KW-1185">Reference proteome</keyword>
<reference evidence="3 4" key="1">
    <citation type="journal article" date="2015" name="Fungal Genet. Biol.">
        <title>Evolution of novel wood decay mechanisms in Agaricales revealed by the genome sequences of Fistulina hepatica and Cylindrobasidium torrendii.</title>
        <authorList>
            <person name="Floudas D."/>
            <person name="Held B.W."/>
            <person name="Riley R."/>
            <person name="Nagy L.G."/>
            <person name="Koehler G."/>
            <person name="Ransdell A.S."/>
            <person name="Younus H."/>
            <person name="Chow J."/>
            <person name="Chiniquy J."/>
            <person name="Lipzen A."/>
            <person name="Tritt A."/>
            <person name="Sun H."/>
            <person name="Haridas S."/>
            <person name="LaButti K."/>
            <person name="Ohm R.A."/>
            <person name="Kues U."/>
            <person name="Blanchette R.A."/>
            <person name="Grigoriev I.V."/>
            <person name="Minto R.E."/>
            <person name="Hibbett D.S."/>
        </authorList>
    </citation>
    <scope>NUCLEOTIDE SEQUENCE [LARGE SCALE GENOMIC DNA]</scope>
    <source>
        <strain evidence="3 4">FP15055 ss-10</strain>
    </source>
</reference>
<dbReference type="InterPro" id="IPR003121">
    <property type="entry name" value="SWIB_MDM2_domain"/>
</dbReference>
<dbReference type="STRING" id="1314674.A0A0D7BC26"/>
<dbReference type="CDD" id="cd10567">
    <property type="entry name" value="SWIB-MDM2_like"/>
    <property type="match status" value="1"/>
</dbReference>
<feature type="compositionally biased region" description="Acidic residues" evidence="1">
    <location>
        <begin position="68"/>
        <end position="88"/>
    </location>
</feature>
<dbReference type="SUPFAM" id="SSF47592">
    <property type="entry name" value="SWIB/MDM2 domain"/>
    <property type="match status" value="1"/>
</dbReference>
<gene>
    <name evidence="3" type="ORF">CYLTODRAFT_421951</name>
</gene>